<keyword evidence="2" id="KW-1185">Reference proteome</keyword>
<reference evidence="1 2" key="1">
    <citation type="submission" date="2024-02" db="EMBL/GenBank/DDBJ databases">
        <title>A draft genome for the cacao thread blight pathogen Marasmius crinis-equi.</title>
        <authorList>
            <person name="Cohen S.P."/>
            <person name="Baruah I.K."/>
            <person name="Amoako-Attah I."/>
            <person name="Bukari Y."/>
            <person name="Meinhardt L.W."/>
            <person name="Bailey B.A."/>
        </authorList>
    </citation>
    <scope>NUCLEOTIDE SEQUENCE [LARGE SCALE GENOMIC DNA]</scope>
    <source>
        <strain evidence="1 2">GH-76</strain>
    </source>
</reference>
<evidence type="ECO:0000313" key="1">
    <source>
        <dbReference type="EMBL" id="KAL0563484.1"/>
    </source>
</evidence>
<evidence type="ECO:0008006" key="3">
    <source>
        <dbReference type="Google" id="ProtNLM"/>
    </source>
</evidence>
<organism evidence="1 2">
    <name type="scientific">Marasmius crinis-equi</name>
    <dbReference type="NCBI Taxonomy" id="585013"/>
    <lineage>
        <taxon>Eukaryota</taxon>
        <taxon>Fungi</taxon>
        <taxon>Dikarya</taxon>
        <taxon>Basidiomycota</taxon>
        <taxon>Agaricomycotina</taxon>
        <taxon>Agaricomycetes</taxon>
        <taxon>Agaricomycetidae</taxon>
        <taxon>Agaricales</taxon>
        <taxon>Marasmiineae</taxon>
        <taxon>Marasmiaceae</taxon>
        <taxon>Marasmius</taxon>
    </lineage>
</organism>
<comment type="caution">
    <text evidence="1">The sequence shown here is derived from an EMBL/GenBank/DDBJ whole genome shotgun (WGS) entry which is preliminary data.</text>
</comment>
<dbReference type="Proteomes" id="UP001465976">
    <property type="component" value="Unassembled WGS sequence"/>
</dbReference>
<evidence type="ECO:0000313" key="2">
    <source>
        <dbReference type="Proteomes" id="UP001465976"/>
    </source>
</evidence>
<sequence>MVMRLGYGQGDCSGLDNEPEGAMTLRCPTCPHPKINLESDWKDQGEKVGRLLCRLILCVNANFRLKEQLVPSHSPDPALCNGLGYFVRRGPFEDWVDENNHLNNPEDEISDCVPFAALSKQNTKFSKGLRYTGVGAVACGHTDMIVRLVNLNKGEHYSVMDYVIGVTLQQFMGLLWMILCYDIACQWFINLNHHAPEWPEGMKKPEGLEMELAIGKLHEPGHKQKKHQRFSLNLIKWVGFTDSKTLERIWGPHNILGNATKTMGPGGLQDLLEAQFDFWNWLKYITLGATLYRRWRAALKDREKQSLAHEGLMNNIDGRLVKEWEGVVQKWEEAPQPKDQKGLVNPYEIREEMLSQAKALAELEAEDEAWER</sequence>
<dbReference type="EMBL" id="JBAHYK010003452">
    <property type="protein sequence ID" value="KAL0563484.1"/>
    <property type="molecule type" value="Genomic_DNA"/>
</dbReference>
<dbReference type="Pfam" id="PF18758">
    <property type="entry name" value="KDZ"/>
    <property type="match status" value="1"/>
</dbReference>
<name>A0ABR3EKS1_9AGAR</name>
<proteinExistence type="predicted"/>
<protein>
    <recommendedName>
        <fullName evidence="3">Transposase</fullName>
    </recommendedName>
</protein>
<dbReference type="InterPro" id="IPR040521">
    <property type="entry name" value="KDZ"/>
</dbReference>
<gene>
    <name evidence="1" type="ORF">V5O48_018584</name>
</gene>
<accession>A0ABR3EKS1</accession>